<organism evidence="2 3">
    <name type="scientific">Galactobacter valiniphilus</name>
    <dbReference type="NCBI Taxonomy" id="2676122"/>
    <lineage>
        <taxon>Bacteria</taxon>
        <taxon>Bacillati</taxon>
        <taxon>Actinomycetota</taxon>
        <taxon>Actinomycetes</taxon>
        <taxon>Micrococcales</taxon>
        <taxon>Micrococcaceae</taxon>
        <taxon>Galactobacter</taxon>
    </lineage>
</organism>
<dbReference type="RefSeq" id="WP_119424216.1">
    <property type="nucleotide sequence ID" value="NZ_QQXK01000009.1"/>
</dbReference>
<dbReference type="EMBL" id="QQXK01000009">
    <property type="protein sequence ID" value="RII42671.1"/>
    <property type="molecule type" value="Genomic_DNA"/>
</dbReference>
<gene>
    <name evidence="2" type="ORF">DWB68_05870</name>
</gene>
<protein>
    <recommendedName>
        <fullName evidence="4">AtpZ/AtpI family protein</fullName>
    </recommendedName>
</protein>
<feature type="transmembrane region" description="Helical" evidence="1">
    <location>
        <begin position="44"/>
        <end position="64"/>
    </location>
</feature>
<sequence>MSQDKSSWQDDLSDHPAREYITYIIAGVISLGLVGWLLGMVLSLPWILFVGLGLGAALGAYIAWRHLVDHKRSKEKSDPS</sequence>
<evidence type="ECO:0000313" key="2">
    <source>
        <dbReference type="EMBL" id="RII42671.1"/>
    </source>
</evidence>
<comment type="caution">
    <text evidence="2">The sequence shown here is derived from an EMBL/GenBank/DDBJ whole genome shotgun (WGS) entry which is preliminary data.</text>
</comment>
<reference evidence="2 3" key="1">
    <citation type="submission" date="2018-07" db="EMBL/GenBank/DDBJ databases">
        <title>Arthrobacter sp. nov., isolated from raw cow's milk with high bacterial count.</title>
        <authorList>
            <person name="Hahne J."/>
            <person name="Isele D."/>
            <person name="Lipski A."/>
        </authorList>
    </citation>
    <scope>NUCLEOTIDE SEQUENCE [LARGE SCALE GENOMIC DNA]</scope>
    <source>
        <strain evidence="2 3">JZ R-35</strain>
    </source>
</reference>
<evidence type="ECO:0008006" key="4">
    <source>
        <dbReference type="Google" id="ProtNLM"/>
    </source>
</evidence>
<keyword evidence="1" id="KW-1133">Transmembrane helix</keyword>
<evidence type="ECO:0000313" key="3">
    <source>
        <dbReference type="Proteomes" id="UP000265419"/>
    </source>
</evidence>
<keyword evidence="1" id="KW-0812">Transmembrane</keyword>
<keyword evidence="3" id="KW-1185">Reference proteome</keyword>
<name>A0A399JAR7_9MICC</name>
<feature type="transmembrane region" description="Helical" evidence="1">
    <location>
        <begin position="20"/>
        <end position="38"/>
    </location>
</feature>
<proteinExistence type="predicted"/>
<dbReference type="Proteomes" id="UP000265419">
    <property type="component" value="Unassembled WGS sequence"/>
</dbReference>
<keyword evidence="1" id="KW-0472">Membrane</keyword>
<accession>A0A399JAR7</accession>
<evidence type="ECO:0000256" key="1">
    <source>
        <dbReference type="SAM" id="Phobius"/>
    </source>
</evidence>
<dbReference type="AlphaFoldDB" id="A0A399JAR7"/>